<feature type="signal peptide" evidence="6">
    <location>
        <begin position="1"/>
        <end position="25"/>
    </location>
</feature>
<feature type="chain" id="PRO_5043439969" evidence="6">
    <location>
        <begin position="26"/>
        <end position="83"/>
    </location>
</feature>
<evidence type="ECO:0000256" key="1">
    <source>
        <dbReference type="ARBA" id="ARBA00004141"/>
    </source>
</evidence>
<dbReference type="InterPro" id="IPR039309">
    <property type="entry name" value="BT1"/>
</dbReference>
<evidence type="ECO:0000256" key="4">
    <source>
        <dbReference type="ARBA" id="ARBA00022989"/>
    </source>
</evidence>
<organism evidence="7 8">
    <name type="scientific">Buddleja alternifolia</name>
    <dbReference type="NCBI Taxonomy" id="168488"/>
    <lineage>
        <taxon>Eukaryota</taxon>
        <taxon>Viridiplantae</taxon>
        <taxon>Streptophyta</taxon>
        <taxon>Embryophyta</taxon>
        <taxon>Tracheophyta</taxon>
        <taxon>Spermatophyta</taxon>
        <taxon>Magnoliopsida</taxon>
        <taxon>eudicotyledons</taxon>
        <taxon>Gunneridae</taxon>
        <taxon>Pentapetalae</taxon>
        <taxon>asterids</taxon>
        <taxon>lamiids</taxon>
        <taxon>Lamiales</taxon>
        <taxon>Scrophulariaceae</taxon>
        <taxon>Buddlejeae</taxon>
        <taxon>Buddleja</taxon>
    </lineage>
</organism>
<evidence type="ECO:0000256" key="6">
    <source>
        <dbReference type="SAM" id="SignalP"/>
    </source>
</evidence>
<evidence type="ECO:0000256" key="5">
    <source>
        <dbReference type="ARBA" id="ARBA00023136"/>
    </source>
</evidence>
<evidence type="ECO:0000313" key="8">
    <source>
        <dbReference type="Proteomes" id="UP000826271"/>
    </source>
</evidence>
<keyword evidence="6" id="KW-0732">Signal</keyword>
<protein>
    <submittedName>
        <fullName evidence="7">Uncharacterized protein</fullName>
    </submittedName>
</protein>
<dbReference type="GO" id="GO:0016020">
    <property type="term" value="C:membrane"/>
    <property type="evidence" value="ECO:0007669"/>
    <property type="project" value="UniProtKB-SubCell"/>
</dbReference>
<proteinExistence type="predicted"/>
<name>A0AAV6X9P4_9LAMI</name>
<comment type="subcellular location">
    <subcellularLocation>
        <location evidence="1">Membrane</location>
        <topology evidence="1">Multi-pass membrane protein</topology>
    </subcellularLocation>
</comment>
<evidence type="ECO:0000256" key="3">
    <source>
        <dbReference type="ARBA" id="ARBA00022692"/>
    </source>
</evidence>
<evidence type="ECO:0000256" key="2">
    <source>
        <dbReference type="ARBA" id="ARBA00022448"/>
    </source>
</evidence>
<keyword evidence="3" id="KW-0812">Transmembrane</keyword>
<keyword evidence="5" id="KW-0472">Membrane</keyword>
<dbReference type="Proteomes" id="UP000826271">
    <property type="component" value="Unassembled WGS sequence"/>
</dbReference>
<gene>
    <name evidence="7" type="ORF">BUALT_Bualt07G0106100</name>
</gene>
<dbReference type="EMBL" id="WHWC01000007">
    <property type="protein sequence ID" value="KAG8379604.1"/>
    <property type="molecule type" value="Genomic_DNA"/>
</dbReference>
<dbReference type="PANTHER" id="PTHR31585">
    <property type="entry name" value="FOLATE-BIOPTERIN TRANSPORTER 1, CHLOROPLASTIC"/>
    <property type="match status" value="1"/>
</dbReference>
<keyword evidence="4" id="KW-1133">Transmembrane helix</keyword>
<dbReference type="AlphaFoldDB" id="A0AAV6X9P4"/>
<evidence type="ECO:0000313" key="7">
    <source>
        <dbReference type="EMBL" id="KAG8379604.1"/>
    </source>
</evidence>
<comment type="caution">
    <text evidence="7">The sequence shown here is derived from an EMBL/GenBank/DDBJ whole genome shotgun (WGS) entry which is preliminary data.</text>
</comment>
<keyword evidence="2" id="KW-0813">Transport</keyword>
<dbReference type="Pfam" id="PF03092">
    <property type="entry name" value="BT1"/>
    <property type="match status" value="1"/>
</dbReference>
<accession>A0AAV6X9P4</accession>
<keyword evidence="8" id="KW-1185">Reference proteome</keyword>
<dbReference type="PANTHER" id="PTHR31585:SF11">
    <property type="entry name" value="FOLATE-BIOPTERIN TRANSPORTER 3-RELATED"/>
    <property type="match status" value="1"/>
</dbReference>
<sequence>MIVLSLQKDLHLVFALLLLIGGSAGAAITDVTIDACVTENSISHPSLAGDMQTLCKLSSSVGKLIRVCLELLVFQLDWLFVWG</sequence>
<reference evidence="7" key="1">
    <citation type="submission" date="2019-10" db="EMBL/GenBank/DDBJ databases">
        <authorList>
            <person name="Zhang R."/>
            <person name="Pan Y."/>
            <person name="Wang J."/>
            <person name="Ma R."/>
            <person name="Yu S."/>
        </authorList>
    </citation>
    <scope>NUCLEOTIDE SEQUENCE</scope>
    <source>
        <strain evidence="7">LA-IB0</strain>
        <tissue evidence="7">Leaf</tissue>
    </source>
</reference>